<dbReference type="EMBL" id="GBRH01265098">
    <property type="protein sequence ID" value="JAD32797.1"/>
    <property type="molecule type" value="Transcribed_RNA"/>
</dbReference>
<evidence type="ECO:0000313" key="2">
    <source>
        <dbReference type="EMBL" id="JAD32797.1"/>
    </source>
</evidence>
<protein>
    <submittedName>
        <fullName evidence="2">Uncharacterized protein</fullName>
    </submittedName>
</protein>
<evidence type="ECO:0000256" key="1">
    <source>
        <dbReference type="SAM" id="MobiDB-lite"/>
    </source>
</evidence>
<dbReference type="AlphaFoldDB" id="A0A0A8ZD43"/>
<dbReference type="PROSITE" id="PS51257">
    <property type="entry name" value="PROKAR_LIPOPROTEIN"/>
    <property type="match status" value="1"/>
</dbReference>
<name>A0A0A8ZD43_ARUDO</name>
<sequence length="50" mass="5255">MQATRDSPSARGGQQPPLSSSPAPVYGQGFLSSSCTRIWGIWLILGTSCT</sequence>
<organism evidence="2">
    <name type="scientific">Arundo donax</name>
    <name type="common">Giant reed</name>
    <name type="synonym">Donax arundinaceus</name>
    <dbReference type="NCBI Taxonomy" id="35708"/>
    <lineage>
        <taxon>Eukaryota</taxon>
        <taxon>Viridiplantae</taxon>
        <taxon>Streptophyta</taxon>
        <taxon>Embryophyta</taxon>
        <taxon>Tracheophyta</taxon>
        <taxon>Spermatophyta</taxon>
        <taxon>Magnoliopsida</taxon>
        <taxon>Liliopsida</taxon>
        <taxon>Poales</taxon>
        <taxon>Poaceae</taxon>
        <taxon>PACMAD clade</taxon>
        <taxon>Arundinoideae</taxon>
        <taxon>Arundineae</taxon>
        <taxon>Arundo</taxon>
    </lineage>
</organism>
<reference evidence="2" key="2">
    <citation type="journal article" date="2015" name="Data Brief">
        <title>Shoot transcriptome of the giant reed, Arundo donax.</title>
        <authorList>
            <person name="Barrero R.A."/>
            <person name="Guerrero F.D."/>
            <person name="Moolhuijzen P."/>
            <person name="Goolsby J.A."/>
            <person name="Tidwell J."/>
            <person name="Bellgard S.E."/>
            <person name="Bellgard M.I."/>
        </authorList>
    </citation>
    <scope>NUCLEOTIDE SEQUENCE</scope>
    <source>
        <tissue evidence="2">Shoot tissue taken approximately 20 cm above the soil surface</tissue>
    </source>
</reference>
<accession>A0A0A8ZD43</accession>
<feature type="region of interest" description="Disordered" evidence="1">
    <location>
        <begin position="1"/>
        <end position="23"/>
    </location>
</feature>
<reference evidence="2" key="1">
    <citation type="submission" date="2014-09" db="EMBL/GenBank/DDBJ databases">
        <authorList>
            <person name="Magalhaes I.L.F."/>
            <person name="Oliveira U."/>
            <person name="Santos F.R."/>
            <person name="Vidigal T.H.D.A."/>
            <person name="Brescovit A.D."/>
            <person name="Santos A.J."/>
        </authorList>
    </citation>
    <scope>NUCLEOTIDE SEQUENCE</scope>
    <source>
        <tissue evidence="2">Shoot tissue taken approximately 20 cm above the soil surface</tissue>
    </source>
</reference>
<proteinExistence type="predicted"/>